<evidence type="ECO:0000313" key="2">
    <source>
        <dbReference type="Proteomes" id="UP000323824"/>
    </source>
</evidence>
<dbReference type="RefSeq" id="WP_187759708.1">
    <property type="nucleotide sequence ID" value="NZ_CP035807.1"/>
</dbReference>
<evidence type="ECO:0000313" key="1">
    <source>
        <dbReference type="EMBL" id="QEN05605.1"/>
    </source>
</evidence>
<reference evidence="1 2" key="1">
    <citation type="submission" date="2019-02" db="EMBL/GenBank/DDBJ databases">
        <authorList>
            <person name="Fomenkov A."/>
            <person name="Dubinina G."/>
            <person name="Grabovich M."/>
            <person name="Vincze T."/>
            <person name="Roberts R.J."/>
        </authorList>
    </citation>
    <scope>NUCLEOTIDE SEQUENCE [LARGE SCALE GENOMIC DNA]</scope>
    <source>
        <strain evidence="1 2">P</strain>
    </source>
</reference>
<reference evidence="1 2" key="2">
    <citation type="submission" date="2019-09" db="EMBL/GenBank/DDBJ databases">
        <title>Complete Genome Sequence and Methylome Analysis of free living Spirochaetas.</title>
        <authorList>
            <person name="Leshcheva N."/>
            <person name="Mikheeva N."/>
        </authorList>
    </citation>
    <scope>NUCLEOTIDE SEQUENCE [LARGE SCALE GENOMIC DNA]</scope>
    <source>
        <strain evidence="1 2">P</strain>
    </source>
</reference>
<dbReference type="AlphaFoldDB" id="A0A5C1QBZ1"/>
<organism evidence="1 2">
    <name type="scientific">Thiospirochaeta perfilievii</name>
    <dbReference type="NCBI Taxonomy" id="252967"/>
    <lineage>
        <taxon>Bacteria</taxon>
        <taxon>Pseudomonadati</taxon>
        <taxon>Spirochaetota</taxon>
        <taxon>Spirochaetia</taxon>
        <taxon>Spirochaetales</taxon>
        <taxon>Spirochaetaceae</taxon>
        <taxon>Thiospirochaeta</taxon>
    </lineage>
</organism>
<accession>A0A5C1QBZ1</accession>
<gene>
    <name evidence="1" type="ORF">EW093_13080</name>
</gene>
<name>A0A5C1QBZ1_9SPIO</name>
<dbReference type="KEGG" id="sper:EW093_13080"/>
<protein>
    <submittedName>
        <fullName evidence="1">Uncharacterized protein</fullName>
    </submittedName>
</protein>
<dbReference type="EMBL" id="CP035807">
    <property type="protein sequence ID" value="QEN05605.1"/>
    <property type="molecule type" value="Genomic_DNA"/>
</dbReference>
<keyword evidence="2" id="KW-1185">Reference proteome</keyword>
<dbReference type="Proteomes" id="UP000323824">
    <property type="component" value="Chromosome"/>
</dbReference>
<proteinExistence type="predicted"/>
<sequence length="61" mass="7307">MIHIKENSVELSISRKMAKQLYLYGVNPKITENKSLKSRLEEIHSRMKMDFDIKDNQIYYS</sequence>